<evidence type="ECO:0000259" key="7">
    <source>
        <dbReference type="PROSITE" id="PS52029"/>
    </source>
</evidence>
<dbReference type="InterPro" id="IPR005490">
    <property type="entry name" value="LD_TPept_cat_dom"/>
</dbReference>
<keyword evidence="2" id="KW-0808">Transferase</keyword>
<protein>
    <recommendedName>
        <fullName evidence="7">L,D-TPase catalytic domain-containing protein</fullName>
    </recommendedName>
</protein>
<gene>
    <name evidence="8" type="ORF">KSZ_42880</name>
</gene>
<dbReference type="EMBL" id="BNJJ01000012">
    <property type="protein sequence ID" value="GHO86282.1"/>
    <property type="molecule type" value="Genomic_DNA"/>
</dbReference>
<evidence type="ECO:0000256" key="3">
    <source>
        <dbReference type="ARBA" id="ARBA00022960"/>
    </source>
</evidence>
<keyword evidence="5 6" id="KW-0961">Cell wall biogenesis/degradation</keyword>
<comment type="pathway">
    <text evidence="1 6">Cell wall biogenesis; peptidoglycan biosynthesis.</text>
</comment>
<feature type="active site" description="Nucleophile" evidence="6">
    <location>
        <position position="156"/>
    </location>
</feature>
<dbReference type="PANTHER" id="PTHR30582">
    <property type="entry name" value="L,D-TRANSPEPTIDASE"/>
    <property type="match status" value="1"/>
</dbReference>
<organism evidence="8 9">
    <name type="scientific">Dictyobacter formicarum</name>
    <dbReference type="NCBI Taxonomy" id="2778368"/>
    <lineage>
        <taxon>Bacteria</taxon>
        <taxon>Bacillati</taxon>
        <taxon>Chloroflexota</taxon>
        <taxon>Ktedonobacteria</taxon>
        <taxon>Ktedonobacterales</taxon>
        <taxon>Dictyobacteraceae</taxon>
        <taxon>Dictyobacter</taxon>
    </lineage>
</organism>
<keyword evidence="9" id="KW-1185">Reference proteome</keyword>
<proteinExistence type="predicted"/>
<dbReference type="RefSeq" id="WP_236022990.1">
    <property type="nucleotide sequence ID" value="NZ_BNJJ01000012.1"/>
</dbReference>
<evidence type="ECO:0000256" key="2">
    <source>
        <dbReference type="ARBA" id="ARBA00022679"/>
    </source>
</evidence>
<dbReference type="Pfam" id="PF03734">
    <property type="entry name" value="YkuD"/>
    <property type="match status" value="1"/>
</dbReference>
<evidence type="ECO:0000256" key="6">
    <source>
        <dbReference type="PROSITE-ProRule" id="PRU01373"/>
    </source>
</evidence>
<dbReference type="PANTHER" id="PTHR30582:SF2">
    <property type="entry name" value="L,D-TRANSPEPTIDASE YCIB-RELATED"/>
    <property type="match status" value="1"/>
</dbReference>
<sequence length="181" mass="19573">MTSKQRVRISVVGVAAFLLAMLLVVNPSGTSSARAAVASNTAAGKVIDVNLTQQKLTAFAGGKAVYTTLVLTGRAGLETPVGIYHVFAKESPTTFYSPWPANSPNYYGPTHINYALEWKPGGFFLHDSWWHSVYGPGTNGWHSDPVYGRQDGSHGCISMPYAAAQWLYNWAPLGTTVRIHS</sequence>
<dbReference type="Gene3D" id="2.40.440.10">
    <property type="entry name" value="L,D-transpeptidase catalytic domain-like"/>
    <property type="match status" value="1"/>
</dbReference>
<reference evidence="8 9" key="1">
    <citation type="journal article" date="2021" name="Int. J. Syst. Evol. Microbiol.">
        <title>Reticulibacter mediterranei gen. nov., sp. nov., within the new family Reticulibacteraceae fam. nov., and Ktedonospora formicarum gen. nov., sp. nov., Ktedonobacter robiniae sp. nov., Dictyobacter formicarum sp. nov. and Dictyobacter arantiisoli sp. nov., belonging to the class Ktedonobacteria.</title>
        <authorList>
            <person name="Yabe S."/>
            <person name="Zheng Y."/>
            <person name="Wang C.M."/>
            <person name="Sakai Y."/>
            <person name="Abe K."/>
            <person name="Yokota A."/>
            <person name="Donadio S."/>
            <person name="Cavaletti L."/>
            <person name="Monciardini P."/>
        </authorList>
    </citation>
    <scope>NUCLEOTIDE SEQUENCE [LARGE SCALE GENOMIC DNA]</scope>
    <source>
        <strain evidence="8 9">SOSP1-9</strain>
    </source>
</reference>
<evidence type="ECO:0000256" key="1">
    <source>
        <dbReference type="ARBA" id="ARBA00004752"/>
    </source>
</evidence>
<dbReference type="InterPro" id="IPR050979">
    <property type="entry name" value="LD-transpeptidase"/>
</dbReference>
<feature type="domain" description="L,D-TPase catalytic" evidence="7">
    <location>
        <begin position="45"/>
        <end position="180"/>
    </location>
</feature>
<dbReference type="CDD" id="cd16913">
    <property type="entry name" value="YkuD_like"/>
    <property type="match status" value="1"/>
</dbReference>
<feature type="active site" description="Proton donor/acceptor" evidence="6">
    <location>
        <position position="126"/>
    </location>
</feature>
<evidence type="ECO:0000313" key="9">
    <source>
        <dbReference type="Proteomes" id="UP000635565"/>
    </source>
</evidence>
<accession>A0ABQ3VJD6</accession>
<evidence type="ECO:0000256" key="4">
    <source>
        <dbReference type="ARBA" id="ARBA00022984"/>
    </source>
</evidence>
<evidence type="ECO:0000256" key="5">
    <source>
        <dbReference type="ARBA" id="ARBA00023316"/>
    </source>
</evidence>
<keyword evidence="4 6" id="KW-0573">Peptidoglycan synthesis</keyword>
<dbReference type="InterPro" id="IPR038063">
    <property type="entry name" value="Transpep_catalytic_dom"/>
</dbReference>
<dbReference type="PROSITE" id="PS52029">
    <property type="entry name" value="LD_TPASE"/>
    <property type="match status" value="1"/>
</dbReference>
<comment type="caution">
    <text evidence="8">The sequence shown here is derived from an EMBL/GenBank/DDBJ whole genome shotgun (WGS) entry which is preliminary data.</text>
</comment>
<keyword evidence="3 6" id="KW-0133">Cell shape</keyword>
<dbReference type="Proteomes" id="UP000635565">
    <property type="component" value="Unassembled WGS sequence"/>
</dbReference>
<name>A0ABQ3VJD6_9CHLR</name>
<evidence type="ECO:0000313" key="8">
    <source>
        <dbReference type="EMBL" id="GHO86282.1"/>
    </source>
</evidence>
<dbReference type="SUPFAM" id="SSF141523">
    <property type="entry name" value="L,D-transpeptidase catalytic domain-like"/>
    <property type="match status" value="1"/>
</dbReference>